<reference evidence="2 3" key="1">
    <citation type="submission" date="2023-04" db="EMBL/GenBank/DDBJ databases">
        <title>Genome Encyclopedia of Bacteria and Archaea VI: Functional Genomics of Type Strains.</title>
        <authorList>
            <person name="Whitman W."/>
        </authorList>
    </citation>
    <scope>NUCLEOTIDE SEQUENCE [LARGE SCALE GENOMIC DNA]</scope>
    <source>
        <strain evidence="2 3">SG_E_30_P1</strain>
    </source>
</reference>
<sequence length="44" mass="4713">MTSKSSSGKGHARSAVTGRYVKHTTAARNPRTTVVEKPTKRSGK</sequence>
<gene>
    <name evidence="2" type="ORF">M2152_000229</name>
</gene>
<organism evidence="2 3">
    <name type="scientific">Antiquaquibacter oligotrophicus</name>
    <dbReference type="NCBI Taxonomy" id="2880260"/>
    <lineage>
        <taxon>Bacteria</taxon>
        <taxon>Bacillati</taxon>
        <taxon>Actinomycetota</taxon>
        <taxon>Actinomycetes</taxon>
        <taxon>Micrococcales</taxon>
        <taxon>Microbacteriaceae</taxon>
        <taxon>Antiquaquibacter</taxon>
    </lineage>
</organism>
<dbReference type="Proteomes" id="UP001160142">
    <property type="component" value="Unassembled WGS sequence"/>
</dbReference>
<proteinExistence type="predicted"/>
<dbReference type="EMBL" id="JARXVQ010000001">
    <property type="protein sequence ID" value="MDH6180047.1"/>
    <property type="molecule type" value="Genomic_DNA"/>
</dbReference>
<accession>A0ABT6KLP2</accession>
<evidence type="ECO:0008006" key="4">
    <source>
        <dbReference type="Google" id="ProtNLM"/>
    </source>
</evidence>
<feature type="region of interest" description="Disordered" evidence="1">
    <location>
        <begin position="1"/>
        <end position="44"/>
    </location>
</feature>
<keyword evidence="3" id="KW-1185">Reference proteome</keyword>
<evidence type="ECO:0000313" key="3">
    <source>
        <dbReference type="Proteomes" id="UP001160142"/>
    </source>
</evidence>
<evidence type="ECO:0000256" key="1">
    <source>
        <dbReference type="SAM" id="MobiDB-lite"/>
    </source>
</evidence>
<comment type="caution">
    <text evidence="2">The sequence shown here is derived from an EMBL/GenBank/DDBJ whole genome shotgun (WGS) entry which is preliminary data.</text>
</comment>
<evidence type="ECO:0000313" key="2">
    <source>
        <dbReference type="EMBL" id="MDH6180047.1"/>
    </source>
</evidence>
<name>A0ABT6KLP2_9MICO</name>
<protein>
    <recommendedName>
        <fullName evidence="4">Multidrug transporter</fullName>
    </recommendedName>
</protein>